<comment type="catalytic activity">
    <reaction evidence="11">
        <text>Couples ATP hydrolysis with the unwinding of duplex DNA by translocating in the 3'-5' direction.</text>
        <dbReference type="EC" id="5.6.2.4"/>
    </reaction>
</comment>
<evidence type="ECO:0000256" key="12">
    <source>
        <dbReference type="ARBA" id="ARBA00034808"/>
    </source>
</evidence>
<evidence type="ECO:0000256" key="14">
    <source>
        <dbReference type="ARBA" id="ARBA00048988"/>
    </source>
</evidence>
<dbReference type="RefSeq" id="WP_161949216.1">
    <property type="nucleotide sequence ID" value="NZ_FOTO01000016.1"/>
</dbReference>
<dbReference type="Pfam" id="PF12705">
    <property type="entry name" value="PDDEXK_1"/>
    <property type="match status" value="1"/>
</dbReference>
<evidence type="ECO:0000256" key="10">
    <source>
        <dbReference type="ARBA" id="ARBA00023235"/>
    </source>
</evidence>
<evidence type="ECO:0000256" key="1">
    <source>
        <dbReference type="ARBA" id="ARBA00022722"/>
    </source>
</evidence>
<dbReference type="InterPro" id="IPR011335">
    <property type="entry name" value="Restrct_endonuc-II-like"/>
</dbReference>
<evidence type="ECO:0000256" key="3">
    <source>
        <dbReference type="ARBA" id="ARBA00022763"/>
    </source>
</evidence>
<dbReference type="PROSITE" id="PS51217">
    <property type="entry name" value="UVRD_HELICASE_CTER"/>
    <property type="match status" value="1"/>
</dbReference>
<accession>A0A8G2C5N0</accession>
<dbReference type="Pfam" id="PF13361">
    <property type="entry name" value="UvrD_C"/>
    <property type="match status" value="1"/>
</dbReference>
<dbReference type="GO" id="GO:0000725">
    <property type="term" value="P:recombinational repair"/>
    <property type="evidence" value="ECO:0007669"/>
    <property type="project" value="TreeGrafter"/>
</dbReference>
<dbReference type="AlphaFoldDB" id="A0A8G2C5N0"/>
<comment type="catalytic activity">
    <reaction evidence="14">
        <text>ATP + H2O = ADP + phosphate + H(+)</text>
        <dbReference type="Rhea" id="RHEA:13065"/>
        <dbReference type="ChEBI" id="CHEBI:15377"/>
        <dbReference type="ChEBI" id="CHEBI:15378"/>
        <dbReference type="ChEBI" id="CHEBI:30616"/>
        <dbReference type="ChEBI" id="CHEBI:43474"/>
        <dbReference type="ChEBI" id="CHEBI:456216"/>
        <dbReference type="EC" id="5.6.2.4"/>
    </reaction>
</comment>
<protein>
    <recommendedName>
        <fullName evidence="12">DNA 3'-5' helicase</fullName>
        <ecNumber evidence="12">5.6.2.4</ecNumber>
    </recommendedName>
    <alternativeName>
        <fullName evidence="13">DNA 3'-5' helicase II</fullName>
    </alternativeName>
</protein>
<dbReference type="PROSITE" id="PS51198">
    <property type="entry name" value="UVRD_HELICASE_ATP_BIND"/>
    <property type="match status" value="1"/>
</dbReference>
<dbReference type="Gene3D" id="1.10.486.10">
    <property type="entry name" value="PCRA, domain 4"/>
    <property type="match status" value="1"/>
</dbReference>
<dbReference type="GO" id="GO:0005524">
    <property type="term" value="F:ATP binding"/>
    <property type="evidence" value="ECO:0007669"/>
    <property type="project" value="UniProtKB-UniRule"/>
</dbReference>
<keyword evidence="3" id="KW-0227">DNA damage</keyword>
<evidence type="ECO:0000256" key="2">
    <source>
        <dbReference type="ARBA" id="ARBA00022741"/>
    </source>
</evidence>
<proteinExistence type="predicted"/>
<dbReference type="EC" id="5.6.2.4" evidence="12"/>
<keyword evidence="2 15" id="KW-0547">Nucleotide-binding</keyword>
<sequence length="1049" mass="115251">MSTLHFISAGAGSGKTYTLTKILGDELQKGSVQPGGVIATTFTVKAATELRERVRQHLLGNGLFDLANAMGQARIGTVNGVCGELLERFAFENGLAPTLQVVDEDQAKVLMQKTVDDVLSGETVDEMIGLSWRLGIEDWRADLRKLVMEVRANRIDPSTLPAMAIRNAESLLDKFAKPYAEDLSAQLMAAIETALEDLRPFLAMEKVTNKTKKYYQDVLNFRRALRSSRAPWSEWIKISKNNPGKKAMTPAIEEAAKLAGMCTAHPMLHADIRSYLKTLFETCASIIENYQARKKELGVVDFTDQEALFLEMLDNPDVVAVLSDELDLLLVDEFQDTSPMQLALFLKLSTLAKQCYFVGDIKQAIYGFRGSSPELMQRLLAAFPEIGGDVRILDKSWRSRPPLVHLVNAVFKHAFEESLKESEVVLTPQRKEVTNSPAFANWVLEGANVGERFEALAGGVRALVDSAMSVPDRGSAVRPVRYGDIAILTRTNDGVDAVASSLRCAGIPVATASAGLLKTPEAALALACLRRVSDKSDTLATAEIISLAECAEPEEWLTNRLHYIQQKQEPKAWLEEGPEAHHLMVKIAALRDRLEVLTPHEMLRLLITECDLPALVMQWCGNAEMARLRLANLEALINLAEQYQLTCRSLRETVTIAGFLAWLDEVKEAETDALATPALDAVTVMTCHKAKGLEWPVVILAELEKNIRSGVWSIFTFSEGDFRADNPLAGRSIHYWPWPFGKQSTGIDVLETIEASEEYKKSLAAAMEEGKRLLYVAMTRPRDMLVLAHNPKARSTNPWLRTLGADWMTPGEKPETPLVLPDGTSIPSEARLLVAEEPAEQEDGQKTLFWFQPANGRSEYPPLFVSPSGVEGRETTIVCQENIGTPMHVKPDQLDWNVAGDALHACLAASFTDVSAPLEQEEIQVILAGFGVGDALSASEVKAQTAALHDWVRSRWPQGIVRAEVPVSCGNGDGQILQGWIDLLVETPDGYVIIDHKSSMGSAGRLQEIAEAYSGQLDAYASAVKVATGKGVAEKWLFLPVIGMTVCIE</sequence>
<evidence type="ECO:0000313" key="19">
    <source>
        <dbReference type="Proteomes" id="UP000199581"/>
    </source>
</evidence>
<dbReference type="Gene3D" id="3.40.50.300">
    <property type="entry name" value="P-loop containing nucleotide triphosphate hydrolases"/>
    <property type="match status" value="4"/>
</dbReference>
<dbReference type="SUPFAM" id="SSF52540">
    <property type="entry name" value="P-loop containing nucleoside triphosphate hydrolases"/>
    <property type="match status" value="1"/>
</dbReference>
<keyword evidence="8" id="KW-0238">DNA-binding</keyword>
<dbReference type="InterPro" id="IPR014017">
    <property type="entry name" value="DNA_helicase_UvrD-like_C"/>
</dbReference>
<evidence type="ECO:0000256" key="7">
    <source>
        <dbReference type="ARBA" id="ARBA00022840"/>
    </source>
</evidence>
<comment type="caution">
    <text evidence="18">The sequence shown here is derived from an EMBL/GenBank/DDBJ whole genome shotgun (WGS) entry which is preliminary data.</text>
</comment>
<dbReference type="SUPFAM" id="SSF52980">
    <property type="entry name" value="Restriction endonuclease-like"/>
    <property type="match status" value="1"/>
</dbReference>
<gene>
    <name evidence="18" type="ORF">SAMN05421830_11611</name>
</gene>
<evidence type="ECO:0000256" key="6">
    <source>
        <dbReference type="ARBA" id="ARBA00022839"/>
    </source>
</evidence>
<dbReference type="Proteomes" id="UP000199581">
    <property type="component" value="Unassembled WGS sequence"/>
</dbReference>
<dbReference type="GO" id="GO:0004527">
    <property type="term" value="F:exonuclease activity"/>
    <property type="evidence" value="ECO:0007669"/>
    <property type="project" value="UniProtKB-KW"/>
</dbReference>
<evidence type="ECO:0000259" key="16">
    <source>
        <dbReference type="PROSITE" id="PS51198"/>
    </source>
</evidence>
<dbReference type="InterPro" id="IPR014016">
    <property type="entry name" value="UvrD-like_ATP-bd"/>
</dbReference>
<evidence type="ECO:0000313" key="18">
    <source>
        <dbReference type="EMBL" id="SFM13867.1"/>
    </source>
</evidence>
<feature type="domain" description="UvrD-like helicase C-terminal" evidence="17">
    <location>
        <begin position="401"/>
        <end position="692"/>
    </location>
</feature>
<feature type="domain" description="UvrD-like helicase ATP-binding" evidence="16">
    <location>
        <begin position="1"/>
        <end position="400"/>
    </location>
</feature>
<evidence type="ECO:0000256" key="9">
    <source>
        <dbReference type="ARBA" id="ARBA00023204"/>
    </source>
</evidence>
<organism evidence="18 19">
    <name type="scientific">Desulfomicrobium norvegicum (strain DSM 1741 / NCIMB 8310)</name>
    <name type="common">Desulfovibrio baculatus (strain Norway 4)</name>
    <name type="synonym">Desulfovibrio desulfuricans (strain Norway 4)</name>
    <dbReference type="NCBI Taxonomy" id="52561"/>
    <lineage>
        <taxon>Bacteria</taxon>
        <taxon>Pseudomonadati</taxon>
        <taxon>Thermodesulfobacteriota</taxon>
        <taxon>Desulfovibrionia</taxon>
        <taxon>Desulfovibrionales</taxon>
        <taxon>Desulfomicrobiaceae</taxon>
        <taxon>Desulfomicrobium</taxon>
    </lineage>
</organism>
<evidence type="ECO:0000259" key="17">
    <source>
        <dbReference type="PROSITE" id="PS51217"/>
    </source>
</evidence>
<keyword evidence="1" id="KW-0540">Nuclease</keyword>
<feature type="binding site" evidence="15">
    <location>
        <begin position="9"/>
        <end position="16"/>
    </location>
    <ligand>
        <name>ATP</name>
        <dbReference type="ChEBI" id="CHEBI:30616"/>
    </ligand>
</feature>
<dbReference type="InterPro" id="IPR027417">
    <property type="entry name" value="P-loop_NTPase"/>
</dbReference>
<name>A0A8G2C5N0_DESNO</name>
<keyword evidence="7 15" id="KW-0067">ATP-binding</keyword>
<evidence type="ECO:0000256" key="15">
    <source>
        <dbReference type="PROSITE-ProRule" id="PRU00560"/>
    </source>
</evidence>
<keyword evidence="9" id="KW-0234">DNA repair</keyword>
<keyword evidence="5 15" id="KW-0347">Helicase</keyword>
<dbReference type="InterPro" id="IPR000212">
    <property type="entry name" value="DNA_helicase_UvrD/REP"/>
</dbReference>
<dbReference type="Gene3D" id="3.90.320.10">
    <property type="match status" value="1"/>
</dbReference>
<dbReference type="GO" id="GO:0043138">
    <property type="term" value="F:3'-5' DNA helicase activity"/>
    <property type="evidence" value="ECO:0007669"/>
    <property type="project" value="UniProtKB-EC"/>
</dbReference>
<evidence type="ECO:0000256" key="5">
    <source>
        <dbReference type="ARBA" id="ARBA00022806"/>
    </source>
</evidence>
<dbReference type="PANTHER" id="PTHR11070:SF2">
    <property type="entry name" value="ATP-DEPENDENT DNA HELICASE SRS2"/>
    <property type="match status" value="1"/>
</dbReference>
<evidence type="ECO:0000256" key="8">
    <source>
        <dbReference type="ARBA" id="ARBA00023125"/>
    </source>
</evidence>
<keyword evidence="19" id="KW-1185">Reference proteome</keyword>
<dbReference type="GO" id="GO:0003677">
    <property type="term" value="F:DNA binding"/>
    <property type="evidence" value="ECO:0007669"/>
    <property type="project" value="UniProtKB-KW"/>
</dbReference>
<evidence type="ECO:0000256" key="4">
    <source>
        <dbReference type="ARBA" id="ARBA00022801"/>
    </source>
</evidence>
<dbReference type="Pfam" id="PF00580">
    <property type="entry name" value="UvrD-helicase"/>
    <property type="match status" value="1"/>
</dbReference>
<keyword evidence="6 18" id="KW-0269">Exonuclease</keyword>
<keyword evidence="10" id="KW-0413">Isomerase</keyword>
<dbReference type="PANTHER" id="PTHR11070">
    <property type="entry name" value="UVRD / RECB / PCRA DNA HELICASE FAMILY MEMBER"/>
    <property type="match status" value="1"/>
</dbReference>
<reference evidence="18 19" key="1">
    <citation type="submission" date="2016-10" db="EMBL/GenBank/DDBJ databases">
        <authorList>
            <person name="Varghese N."/>
            <person name="Submissions S."/>
        </authorList>
    </citation>
    <scope>NUCLEOTIDE SEQUENCE [LARGE SCALE GENOMIC DNA]</scope>
    <source>
        <strain evidence="18 19">DSM 1741</strain>
    </source>
</reference>
<evidence type="ECO:0000256" key="11">
    <source>
        <dbReference type="ARBA" id="ARBA00034617"/>
    </source>
</evidence>
<dbReference type="InterPro" id="IPR038726">
    <property type="entry name" value="PDDEXK_AddAB-type"/>
</dbReference>
<dbReference type="InterPro" id="IPR011604">
    <property type="entry name" value="PDDEXK-like_dom_sf"/>
</dbReference>
<dbReference type="EMBL" id="FOTO01000016">
    <property type="protein sequence ID" value="SFM13867.1"/>
    <property type="molecule type" value="Genomic_DNA"/>
</dbReference>
<keyword evidence="4 15" id="KW-0378">Hydrolase</keyword>
<evidence type="ECO:0000256" key="13">
    <source>
        <dbReference type="ARBA" id="ARBA00034923"/>
    </source>
</evidence>